<evidence type="ECO:0000256" key="1">
    <source>
        <dbReference type="SAM" id="Phobius"/>
    </source>
</evidence>
<dbReference type="RefSeq" id="WP_160843095.1">
    <property type="nucleotide sequence ID" value="NZ_WVHT01000001.1"/>
</dbReference>
<comment type="caution">
    <text evidence="2">The sequence shown here is derived from an EMBL/GenBank/DDBJ whole genome shotgun (WGS) entry which is preliminary data.</text>
</comment>
<protein>
    <submittedName>
        <fullName evidence="2">Uncharacterized protein</fullName>
    </submittedName>
</protein>
<feature type="transmembrane region" description="Helical" evidence="1">
    <location>
        <begin position="21"/>
        <end position="45"/>
    </location>
</feature>
<proteinExistence type="predicted"/>
<organism evidence="2 3">
    <name type="scientific">Hufsiella arboris</name>
    <dbReference type="NCBI Taxonomy" id="2695275"/>
    <lineage>
        <taxon>Bacteria</taxon>
        <taxon>Pseudomonadati</taxon>
        <taxon>Bacteroidota</taxon>
        <taxon>Sphingobacteriia</taxon>
        <taxon>Sphingobacteriales</taxon>
        <taxon>Sphingobacteriaceae</taxon>
        <taxon>Hufsiella</taxon>
    </lineage>
</organism>
<dbReference type="AlphaFoldDB" id="A0A7K1Y5T5"/>
<reference evidence="2 3" key="1">
    <citation type="submission" date="2019-11" db="EMBL/GenBank/DDBJ databases">
        <title>Pedobacter sp. HMF7647 Genome sequencing and assembly.</title>
        <authorList>
            <person name="Kang H."/>
            <person name="Kim H."/>
            <person name="Joh K."/>
        </authorList>
    </citation>
    <scope>NUCLEOTIDE SEQUENCE [LARGE SCALE GENOMIC DNA]</scope>
    <source>
        <strain evidence="2 3">HMF7647</strain>
    </source>
</reference>
<keyword evidence="3" id="KW-1185">Reference proteome</keyword>
<keyword evidence="1" id="KW-0812">Transmembrane</keyword>
<evidence type="ECO:0000313" key="3">
    <source>
        <dbReference type="Proteomes" id="UP000466586"/>
    </source>
</evidence>
<dbReference type="EMBL" id="WVHT01000001">
    <property type="protein sequence ID" value="MXV49933.1"/>
    <property type="molecule type" value="Genomic_DNA"/>
</dbReference>
<keyword evidence="1" id="KW-0472">Membrane</keyword>
<sequence length="52" mass="6184">MDIPIPHGHKSRFRFIKEFEYIDLFPYSICLISIIGEIYLIHLVLKITESFS</sequence>
<name>A0A7K1Y5T5_9SPHI</name>
<dbReference type="Proteomes" id="UP000466586">
    <property type="component" value="Unassembled WGS sequence"/>
</dbReference>
<accession>A0A7K1Y5T5</accession>
<evidence type="ECO:0000313" key="2">
    <source>
        <dbReference type="EMBL" id="MXV49933.1"/>
    </source>
</evidence>
<keyword evidence="1" id="KW-1133">Transmembrane helix</keyword>
<gene>
    <name evidence="2" type="ORF">GS399_03040</name>
</gene>